<dbReference type="Pfam" id="PF24110">
    <property type="entry name" value="DUF7385"/>
    <property type="match status" value="1"/>
</dbReference>
<protein>
    <submittedName>
        <fullName evidence="1">Uncharacterized protein</fullName>
    </submittedName>
</protein>
<sequence>MEDEEYDELTTSLTPHESAGGVTTYRNTVAIACPACGDPFDDLVICEDEYNSLELSMLLDLCVTTHENEVLLFTHKH</sequence>
<dbReference type="EMBL" id="FNPB01000002">
    <property type="protein sequence ID" value="SDX79666.1"/>
    <property type="molecule type" value="Genomic_DNA"/>
</dbReference>
<dbReference type="OrthoDB" id="191000at2157"/>
<evidence type="ECO:0000313" key="1">
    <source>
        <dbReference type="EMBL" id="SDX79666.1"/>
    </source>
</evidence>
<proteinExistence type="predicted"/>
<keyword evidence="2" id="KW-1185">Reference proteome</keyword>
<organism evidence="1 2">
    <name type="scientific">Halobellus clavatus</name>
    <dbReference type="NCBI Taxonomy" id="660517"/>
    <lineage>
        <taxon>Archaea</taxon>
        <taxon>Methanobacteriati</taxon>
        <taxon>Methanobacteriota</taxon>
        <taxon>Stenosarchaea group</taxon>
        <taxon>Halobacteria</taxon>
        <taxon>Halobacteriales</taxon>
        <taxon>Haloferacaceae</taxon>
        <taxon>Halobellus</taxon>
    </lineage>
</organism>
<dbReference type="InterPro" id="IPR055809">
    <property type="entry name" value="DUF7385"/>
</dbReference>
<reference evidence="2" key="1">
    <citation type="submission" date="2016-10" db="EMBL/GenBank/DDBJ databases">
        <authorList>
            <person name="Varghese N."/>
            <person name="Submissions S."/>
        </authorList>
    </citation>
    <scope>NUCLEOTIDE SEQUENCE [LARGE SCALE GENOMIC DNA]</scope>
    <source>
        <strain evidence="2">CGMCC 1.10118</strain>
    </source>
</reference>
<dbReference type="RefSeq" id="WP_089765940.1">
    <property type="nucleotide sequence ID" value="NZ_FNPB01000002.1"/>
</dbReference>
<evidence type="ECO:0000313" key="2">
    <source>
        <dbReference type="Proteomes" id="UP000199170"/>
    </source>
</evidence>
<name>A0A1H3ELL5_9EURY</name>
<dbReference type="Proteomes" id="UP000199170">
    <property type="component" value="Unassembled WGS sequence"/>
</dbReference>
<dbReference type="AlphaFoldDB" id="A0A1H3ELL5"/>
<accession>A0A1H3ELL5</accession>
<gene>
    <name evidence="1" type="ORF">SAMN04487946_102375</name>
</gene>